<dbReference type="PANTHER" id="PTHR30404">
    <property type="entry name" value="N-ACETYLMURAMOYL-L-ALANINE AMIDASE"/>
    <property type="match status" value="1"/>
</dbReference>
<dbReference type="SUPFAM" id="SSF53187">
    <property type="entry name" value="Zn-dependent exopeptidases"/>
    <property type="match status" value="1"/>
</dbReference>
<evidence type="ECO:0000259" key="2">
    <source>
        <dbReference type="SMART" id="SM00646"/>
    </source>
</evidence>
<dbReference type="GO" id="GO:0009253">
    <property type="term" value="P:peptidoglycan catabolic process"/>
    <property type="evidence" value="ECO:0007669"/>
    <property type="project" value="InterPro"/>
</dbReference>
<dbReference type="AlphaFoldDB" id="A0A096AKY8"/>
<dbReference type="eggNOG" id="COG0860">
    <property type="taxonomic scope" value="Bacteria"/>
</dbReference>
<sequence length="172" mass="18843">MKVFINPGHDCAKDSGAINPNTGDRECDIVRKAGRMLANYLMNAGCEVKLLQDDDLGLVCNESNAFNADVFVSLHCNAYNTQARGTETWYKTMSGRQLANCIQSQIIRSVDTVDRGVKESDSLWVLNATNAVAVLVELAFIDNNDDLVSLLQNKLDEIVRAVARGITDYGAL</sequence>
<dbReference type="EMBL" id="JRNT01000007">
    <property type="protein sequence ID" value="KGF47753.1"/>
    <property type="molecule type" value="Genomic_DNA"/>
</dbReference>
<dbReference type="SMART" id="SM00646">
    <property type="entry name" value="Ami_3"/>
    <property type="match status" value="1"/>
</dbReference>
<dbReference type="Pfam" id="PF01520">
    <property type="entry name" value="Amidase_3"/>
    <property type="match status" value="1"/>
</dbReference>
<dbReference type="PANTHER" id="PTHR30404:SF0">
    <property type="entry name" value="N-ACETYLMURAMOYL-L-ALANINE AMIDASE AMIC"/>
    <property type="match status" value="1"/>
</dbReference>
<keyword evidence="1" id="KW-0378">Hydrolase</keyword>
<dbReference type="RefSeq" id="WP_038151795.1">
    <property type="nucleotide sequence ID" value="NZ_JRNT01000007.1"/>
</dbReference>
<dbReference type="Proteomes" id="UP000029628">
    <property type="component" value="Unassembled WGS sequence"/>
</dbReference>
<accession>A0A096AKY8</accession>
<comment type="caution">
    <text evidence="3">The sequence shown here is derived from an EMBL/GenBank/DDBJ whole genome shotgun (WGS) entry which is preliminary data.</text>
</comment>
<evidence type="ECO:0000313" key="4">
    <source>
        <dbReference type="Proteomes" id="UP000029628"/>
    </source>
</evidence>
<keyword evidence="4" id="KW-1185">Reference proteome</keyword>
<organism evidence="3 4">
    <name type="scientific">Veillonella montpellierensis DNF00314</name>
    <dbReference type="NCBI Taxonomy" id="1401067"/>
    <lineage>
        <taxon>Bacteria</taxon>
        <taxon>Bacillati</taxon>
        <taxon>Bacillota</taxon>
        <taxon>Negativicutes</taxon>
        <taxon>Veillonellales</taxon>
        <taxon>Veillonellaceae</taxon>
        <taxon>Veillonella</taxon>
    </lineage>
</organism>
<protein>
    <submittedName>
        <fullName evidence="3">N-acetylmuramoyl-L-alanine amidase</fullName>
    </submittedName>
</protein>
<dbReference type="Gene3D" id="3.40.630.40">
    <property type="entry name" value="Zn-dependent exopeptidases"/>
    <property type="match status" value="1"/>
</dbReference>
<evidence type="ECO:0000313" key="3">
    <source>
        <dbReference type="EMBL" id="KGF47753.1"/>
    </source>
</evidence>
<dbReference type="InterPro" id="IPR002508">
    <property type="entry name" value="MurNAc-LAA_cat"/>
</dbReference>
<dbReference type="CDD" id="cd02696">
    <property type="entry name" value="MurNAc-LAA"/>
    <property type="match status" value="1"/>
</dbReference>
<gene>
    <name evidence="3" type="ORF">HMPREF0872_03350</name>
</gene>
<evidence type="ECO:0000256" key="1">
    <source>
        <dbReference type="ARBA" id="ARBA00022801"/>
    </source>
</evidence>
<reference evidence="3 4" key="1">
    <citation type="submission" date="2014-07" db="EMBL/GenBank/DDBJ databases">
        <authorList>
            <person name="McCorrison J."/>
            <person name="Sanka R."/>
            <person name="Torralba M."/>
            <person name="Gillis M."/>
            <person name="Haft D.H."/>
            <person name="Methe B."/>
            <person name="Sutton G."/>
            <person name="Nelson K.E."/>
        </authorList>
    </citation>
    <scope>NUCLEOTIDE SEQUENCE [LARGE SCALE GENOMIC DNA]</scope>
    <source>
        <strain evidence="3 4">DNF00314</strain>
    </source>
</reference>
<proteinExistence type="predicted"/>
<dbReference type="GO" id="GO:0030288">
    <property type="term" value="C:outer membrane-bounded periplasmic space"/>
    <property type="evidence" value="ECO:0007669"/>
    <property type="project" value="TreeGrafter"/>
</dbReference>
<name>A0A096AKY8_9FIRM</name>
<dbReference type="InterPro" id="IPR050695">
    <property type="entry name" value="N-acetylmuramoyl_amidase_3"/>
</dbReference>
<feature type="domain" description="MurNAc-LAA" evidence="2">
    <location>
        <begin position="60"/>
        <end position="167"/>
    </location>
</feature>
<dbReference type="GO" id="GO:0008745">
    <property type="term" value="F:N-acetylmuramoyl-L-alanine amidase activity"/>
    <property type="evidence" value="ECO:0007669"/>
    <property type="project" value="InterPro"/>
</dbReference>